<accession>A0A1G7B0W2</accession>
<sequence length="151" mass="16305">MKDAAYITAMAANLIWLGMAFRYFGFQHFAAAKVLVPKSERTSPLFPTVAAGTRFLGGMNGALALFALLLLVFKLRGSDLFAAWPERVVLLAIFAAAHFSQFAFNLPVLKAGGRQGDSYWPVTSGPMLFIFVVDAVMTLLNLVVAAVIFAA</sequence>
<feature type="transmembrane region" description="Helical" evidence="1">
    <location>
        <begin position="12"/>
        <end position="35"/>
    </location>
</feature>
<proteinExistence type="predicted"/>
<dbReference type="RefSeq" id="WP_068307268.1">
    <property type="nucleotide sequence ID" value="NZ_FNAK01000005.1"/>
</dbReference>
<feature type="transmembrane region" description="Helical" evidence="1">
    <location>
        <begin position="55"/>
        <end position="76"/>
    </location>
</feature>
<evidence type="ECO:0000313" key="3">
    <source>
        <dbReference type="Proteomes" id="UP000183685"/>
    </source>
</evidence>
<feature type="transmembrane region" description="Helical" evidence="1">
    <location>
        <begin position="128"/>
        <end position="150"/>
    </location>
</feature>
<feature type="transmembrane region" description="Helical" evidence="1">
    <location>
        <begin position="88"/>
        <end position="108"/>
    </location>
</feature>
<gene>
    <name evidence="2" type="ORF">SAMN04488071_2274</name>
</gene>
<reference evidence="2 3" key="1">
    <citation type="submission" date="2016-10" db="EMBL/GenBank/DDBJ databases">
        <authorList>
            <person name="de Groot N.N."/>
        </authorList>
    </citation>
    <scope>NUCLEOTIDE SEQUENCE [LARGE SCALE GENOMIC DNA]</scope>
    <source>
        <strain evidence="2 3">CGMCC 1.9109</strain>
    </source>
</reference>
<dbReference type="OrthoDB" id="9154570at2"/>
<organism evidence="2 3">
    <name type="scientific">Kordiimonas lacus</name>
    <dbReference type="NCBI Taxonomy" id="637679"/>
    <lineage>
        <taxon>Bacteria</taxon>
        <taxon>Pseudomonadati</taxon>
        <taxon>Pseudomonadota</taxon>
        <taxon>Alphaproteobacteria</taxon>
        <taxon>Kordiimonadales</taxon>
        <taxon>Kordiimonadaceae</taxon>
        <taxon>Kordiimonas</taxon>
    </lineage>
</organism>
<keyword evidence="3" id="KW-1185">Reference proteome</keyword>
<evidence type="ECO:0000313" key="2">
    <source>
        <dbReference type="EMBL" id="SDE19875.1"/>
    </source>
</evidence>
<keyword evidence="1" id="KW-1133">Transmembrane helix</keyword>
<dbReference type="AlphaFoldDB" id="A0A1G7B0W2"/>
<evidence type="ECO:0000256" key="1">
    <source>
        <dbReference type="SAM" id="Phobius"/>
    </source>
</evidence>
<keyword evidence="1" id="KW-0812">Transmembrane</keyword>
<name>A0A1G7B0W2_9PROT</name>
<dbReference type="Proteomes" id="UP000183685">
    <property type="component" value="Unassembled WGS sequence"/>
</dbReference>
<dbReference type="EMBL" id="FNAK01000005">
    <property type="protein sequence ID" value="SDE19875.1"/>
    <property type="molecule type" value="Genomic_DNA"/>
</dbReference>
<keyword evidence="1" id="KW-0472">Membrane</keyword>
<protein>
    <submittedName>
        <fullName evidence="2">Uncharacterized protein</fullName>
    </submittedName>
</protein>